<accession>A0ACB5RHT4</accession>
<dbReference type="EMBL" id="BROD01000001">
    <property type="protein sequence ID" value="GKX68668.1"/>
    <property type="molecule type" value="Genomic_DNA"/>
</dbReference>
<gene>
    <name evidence="1" type="ORF">rsdtw13_39260</name>
</gene>
<name>A0ACB5RHT4_9CLOT</name>
<organism evidence="1 2">
    <name type="scientific">Inconstantimicrobium mannanitabidum</name>
    <dbReference type="NCBI Taxonomy" id="1604901"/>
    <lineage>
        <taxon>Bacteria</taxon>
        <taxon>Bacillati</taxon>
        <taxon>Bacillota</taxon>
        <taxon>Clostridia</taxon>
        <taxon>Eubacteriales</taxon>
        <taxon>Clostridiaceae</taxon>
        <taxon>Inconstantimicrobium</taxon>
    </lineage>
</organism>
<dbReference type="Proteomes" id="UP001058074">
    <property type="component" value="Unassembled WGS sequence"/>
</dbReference>
<evidence type="ECO:0000313" key="1">
    <source>
        <dbReference type="EMBL" id="GKX68668.1"/>
    </source>
</evidence>
<proteinExistence type="predicted"/>
<evidence type="ECO:0000313" key="2">
    <source>
        <dbReference type="Proteomes" id="UP001058074"/>
    </source>
</evidence>
<protein>
    <submittedName>
        <fullName evidence="1">Beta 1,4 glucosyltransferase</fullName>
    </submittedName>
</protein>
<sequence length="356" mass="41981">MITISLCMITKNEEDVIERCINSVKEAVDEIIIVDTGSTDKTVEKVRQYDIVKVYDFKWVDDFAKARNYSFSKATKDYILWLDADDILFPEDKDKLIQLKSNLDSSIDSVTMTYIYARDAQGNPTVSLRRNRLVKREKNYQWFGRIHEYIDVRGKVMNSDITVSHFRNKPHGSRNLEIFEKMKEENVVFTPRDMYYYANELKDNGRLDEAIKMYKQFIDTNQGWVEDVKGACTRIADCYSYKGDEKNEFIYMLKSLEYDIPRPDICCRIAYKFMQENNFLAAIFWYKAAIESKPDADNMAIWDPSTYTWIPYLQMCVCYSNLGQYEVANMYNEKAAEYVPSHSSVLHNREFFKDKI</sequence>
<reference evidence="1" key="1">
    <citation type="journal article" date="2025" name="Int. J. Syst. Evol. Microbiol.">
        <title>Inconstantimicrobium mannanitabidum sp. nov., a novel member of the family Clostridiaceae isolated from anoxic soil under the treatment of reductive soil disinfestation.</title>
        <authorList>
            <person name="Ueki A."/>
            <person name="Tonouchi A."/>
            <person name="Honma S."/>
            <person name="Kaku N."/>
            <person name="Ueki K."/>
        </authorList>
    </citation>
    <scope>NUCLEOTIDE SEQUENCE</scope>
    <source>
        <strain evidence="1">TW13</strain>
    </source>
</reference>
<keyword evidence="2" id="KW-1185">Reference proteome</keyword>
<comment type="caution">
    <text evidence="1">The sequence shown here is derived from an EMBL/GenBank/DDBJ whole genome shotgun (WGS) entry which is preliminary data.</text>
</comment>